<dbReference type="EMBL" id="VSRR010114918">
    <property type="protein sequence ID" value="MPC98625.1"/>
    <property type="molecule type" value="Genomic_DNA"/>
</dbReference>
<gene>
    <name evidence="2" type="ORF">E2C01_094000</name>
</gene>
<feature type="compositionally biased region" description="Basic and acidic residues" evidence="1">
    <location>
        <begin position="1"/>
        <end position="10"/>
    </location>
</feature>
<dbReference type="Proteomes" id="UP000324222">
    <property type="component" value="Unassembled WGS sequence"/>
</dbReference>
<comment type="caution">
    <text evidence="2">The sequence shown here is derived from an EMBL/GenBank/DDBJ whole genome shotgun (WGS) entry which is preliminary data.</text>
</comment>
<evidence type="ECO:0000313" key="3">
    <source>
        <dbReference type="Proteomes" id="UP000324222"/>
    </source>
</evidence>
<proteinExistence type="predicted"/>
<evidence type="ECO:0000313" key="2">
    <source>
        <dbReference type="EMBL" id="MPC98625.1"/>
    </source>
</evidence>
<name>A0A5B7JVS8_PORTR</name>
<keyword evidence="3" id="KW-1185">Reference proteome</keyword>
<accession>A0A5B7JVS8</accession>
<sequence length="78" mass="8796">MRAETADVRRVAGPQPAGEAAHPATKNPVRMSRRSICVVDKVVSVRSGRRPRVDSNPTTYRFEAMSFVEWFKVTYMSP</sequence>
<reference evidence="2 3" key="1">
    <citation type="submission" date="2019-05" db="EMBL/GenBank/DDBJ databases">
        <title>Another draft genome of Portunus trituberculatus and its Hox gene families provides insights of decapod evolution.</title>
        <authorList>
            <person name="Jeong J.-H."/>
            <person name="Song I."/>
            <person name="Kim S."/>
            <person name="Choi T."/>
            <person name="Kim D."/>
            <person name="Ryu S."/>
            <person name="Kim W."/>
        </authorList>
    </citation>
    <scope>NUCLEOTIDE SEQUENCE [LARGE SCALE GENOMIC DNA]</scope>
    <source>
        <tissue evidence="2">Muscle</tissue>
    </source>
</reference>
<dbReference type="AlphaFoldDB" id="A0A5B7JVS8"/>
<protein>
    <submittedName>
        <fullName evidence="2">Uncharacterized protein</fullName>
    </submittedName>
</protein>
<organism evidence="2 3">
    <name type="scientific">Portunus trituberculatus</name>
    <name type="common">Swimming crab</name>
    <name type="synonym">Neptunus trituberculatus</name>
    <dbReference type="NCBI Taxonomy" id="210409"/>
    <lineage>
        <taxon>Eukaryota</taxon>
        <taxon>Metazoa</taxon>
        <taxon>Ecdysozoa</taxon>
        <taxon>Arthropoda</taxon>
        <taxon>Crustacea</taxon>
        <taxon>Multicrustacea</taxon>
        <taxon>Malacostraca</taxon>
        <taxon>Eumalacostraca</taxon>
        <taxon>Eucarida</taxon>
        <taxon>Decapoda</taxon>
        <taxon>Pleocyemata</taxon>
        <taxon>Brachyura</taxon>
        <taxon>Eubrachyura</taxon>
        <taxon>Portunoidea</taxon>
        <taxon>Portunidae</taxon>
        <taxon>Portuninae</taxon>
        <taxon>Portunus</taxon>
    </lineage>
</organism>
<evidence type="ECO:0000256" key="1">
    <source>
        <dbReference type="SAM" id="MobiDB-lite"/>
    </source>
</evidence>
<feature type="region of interest" description="Disordered" evidence="1">
    <location>
        <begin position="1"/>
        <end position="31"/>
    </location>
</feature>